<accession>A0A239A6Y1</accession>
<dbReference type="InterPro" id="IPR020023">
    <property type="entry name" value="PseG"/>
</dbReference>
<dbReference type="PANTHER" id="PTHR21015">
    <property type="entry name" value="UDP-N-ACETYLGLUCOSAMINE--N-ACETYLMURAMYL-(PENTAPEPTIDE) PYROPHOSPHORYL-UNDECAPRENOL N-ACETYLGLUCOSAMINE TRANSFERASE 1"/>
    <property type="match status" value="1"/>
</dbReference>
<dbReference type="InterPro" id="IPR007235">
    <property type="entry name" value="Glyco_trans_28_C"/>
</dbReference>
<gene>
    <name evidence="4" type="ORF">SAMN05216255_0911</name>
</gene>
<reference evidence="5" key="1">
    <citation type="submission" date="2017-06" db="EMBL/GenBank/DDBJ databases">
        <authorList>
            <person name="Varghese N."/>
            <person name="Submissions S."/>
        </authorList>
    </citation>
    <scope>NUCLEOTIDE SEQUENCE [LARGE SCALE GENOMIC DNA]</scope>
    <source>
        <strain evidence="5">CIP 108523</strain>
    </source>
</reference>
<dbReference type="EMBL" id="FZOG01000001">
    <property type="protein sequence ID" value="SNR90643.1"/>
    <property type="molecule type" value="Genomic_DNA"/>
</dbReference>
<dbReference type="Proteomes" id="UP000242915">
    <property type="component" value="Unassembled WGS sequence"/>
</dbReference>
<protein>
    <submittedName>
        <fullName evidence="4">UDP-2,4-diacetamido-2,4,6-trideoxy-beta-L-altropyranose hydrolase</fullName>
    </submittedName>
</protein>
<evidence type="ECO:0000259" key="3">
    <source>
        <dbReference type="Pfam" id="PF04101"/>
    </source>
</evidence>
<feature type="binding site" evidence="2">
    <location>
        <position position="172"/>
    </location>
    <ligand>
        <name>substrate</name>
    </ligand>
</feature>
<evidence type="ECO:0000313" key="4">
    <source>
        <dbReference type="EMBL" id="SNR90643.1"/>
    </source>
</evidence>
<name>A0A239A6Y1_9PSED</name>
<keyword evidence="4" id="KW-0378">Hydrolase</keyword>
<dbReference type="NCBIfam" id="TIGR03590">
    <property type="entry name" value="PseG"/>
    <property type="match status" value="1"/>
</dbReference>
<dbReference type="GO" id="GO:0016787">
    <property type="term" value="F:hydrolase activity"/>
    <property type="evidence" value="ECO:0007669"/>
    <property type="project" value="UniProtKB-KW"/>
</dbReference>
<evidence type="ECO:0000256" key="2">
    <source>
        <dbReference type="PIRSR" id="PIRSR620023-2"/>
    </source>
</evidence>
<dbReference type="RefSeq" id="WP_089358915.1">
    <property type="nucleotide sequence ID" value="NZ_FZOG01000001.1"/>
</dbReference>
<feature type="domain" description="Glycosyl transferase family 28 C-terminal" evidence="3">
    <location>
        <begin position="210"/>
        <end position="344"/>
    </location>
</feature>
<feature type="binding site" evidence="2">
    <location>
        <position position="279"/>
    </location>
    <ligand>
        <name>substrate</name>
    </ligand>
</feature>
<dbReference type="Gene3D" id="3.40.50.11190">
    <property type="match status" value="1"/>
</dbReference>
<sequence length="363" mass="40189">MKVVFRVDASLLIGSGHTMRCLTMAEALRQQGVECHFLCRNHKGHLIEQIRGAGYTVHELPVEVDVFPERDGLVHSAWLGVTQAHDVKDCQPIISALQPSWIIVDHYALDCDWEEKFQPFCQHLMVIDDLADRKHSCDLLLDQNLGRLATDYTALVPEHCTILTGPIYALLRSEFYDLREYSLKRRSQPSLKNIILNMGGVDKDNATGKVLCALEQCSLPQDCKVTVIMGAKAPWIENVQAQASSMSRLIDVKVNVSNMATLMAECDLVIGAAGSTSWERCCLGVPTLMVVLAQNQVEAAKALEAQGAAICFMLESKLVLALQNQFLNIANNYAVLTNMIECASRVTDGLGCKRVVNTLLEKF</sequence>
<dbReference type="AlphaFoldDB" id="A0A239A6Y1"/>
<dbReference type="SUPFAM" id="SSF53756">
    <property type="entry name" value="UDP-Glycosyltransferase/glycogen phosphorylase"/>
    <property type="match status" value="1"/>
</dbReference>
<organism evidence="4 5">
    <name type="scientific">Pseudomonas segetis</name>
    <dbReference type="NCBI Taxonomy" id="298908"/>
    <lineage>
        <taxon>Bacteria</taxon>
        <taxon>Pseudomonadati</taxon>
        <taxon>Pseudomonadota</taxon>
        <taxon>Gammaproteobacteria</taxon>
        <taxon>Pseudomonadales</taxon>
        <taxon>Pseudomonadaceae</taxon>
        <taxon>Pseudomonas</taxon>
    </lineage>
</organism>
<proteinExistence type="predicted"/>
<dbReference type="Pfam" id="PF04101">
    <property type="entry name" value="Glyco_tran_28_C"/>
    <property type="match status" value="1"/>
</dbReference>
<dbReference type="Gene3D" id="3.40.50.2000">
    <property type="entry name" value="Glycogen Phosphorylase B"/>
    <property type="match status" value="1"/>
</dbReference>
<feature type="active site" description="Proton acceptor" evidence="1">
    <location>
        <position position="17"/>
    </location>
</feature>
<keyword evidence="5" id="KW-1185">Reference proteome</keyword>
<dbReference type="GO" id="GO:0016758">
    <property type="term" value="F:hexosyltransferase activity"/>
    <property type="evidence" value="ECO:0007669"/>
    <property type="project" value="InterPro"/>
</dbReference>
<evidence type="ECO:0000256" key="1">
    <source>
        <dbReference type="PIRSR" id="PIRSR620023-1"/>
    </source>
</evidence>
<dbReference type="PANTHER" id="PTHR21015:SF22">
    <property type="entry name" value="GLYCOSYLTRANSFERASE"/>
    <property type="match status" value="1"/>
</dbReference>
<evidence type="ECO:0000313" key="5">
    <source>
        <dbReference type="Proteomes" id="UP000242915"/>
    </source>
</evidence>